<keyword evidence="1" id="KW-1133">Transmembrane helix</keyword>
<name>I0HCY1_ACTM4</name>
<evidence type="ECO:0000313" key="2">
    <source>
        <dbReference type="EMBL" id="BAL90868.1"/>
    </source>
</evidence>
<dbReference type="PATRIC" id="fig|512565.3.peg.5646"/>
<protein>
    <submittedName>
        <fullName evidence="2">Uncharacterized protein</fullName>
    </submittedName>
</protein>
<sequence length="56" mass="5935">MRVAGARVFSAVEDLTAPGTRPERSESEVSTLVAVVTLAAGALFLLIMMITWLAKS</sequence>
<organism evidence="2 3">
    <name type="scientific">Actinoplanes missouriensis (strain ATCC 14538 / DSM 43046 / CBS 188.64 / JCM 3121 / NBRC 102363 / NCIMB 12654 / NRRL B-3342 / UNCC 431)</name>
    <dbReference type="NCBI Taxonomy" id="512565"/>
    <lineage>
        <taxon>Bacteria</taxon>
        <taxon>Bacillati</taxon>
        <taxon>Actinomycetota</taxon>
        <taxon>Actinomycetes</taxon>
        <taxon>Micromonosporales</taxon>
        <taxon>Micromonosporaceae</taxon>
        <taxon>Actinoplanes</taxon>
    </lineage>
</organism>
<gene>
    <name evidence="2" type="ordered locus">AMIS_56480</name>
</gene>
<dbReference type="KEGG" id="ams:AMIS_56480"/>
<keyword evidence="1" id="KW-0812">Transmembrane</keyword>
<accession>I0HCY1</accession>
<evidence type="ECO:0000256" key="1">
    <source>
        <dbReference type="SAM" id="Phobius"/>
    </source>
</evidence>
<keyword evidence="1" id="KW-0472">Membrane</keyword>
<dbReference type="HOGENOM" id="CLU_3003683_0_0_11"/>
<dbReference type="Proteomes" id="UP000007882">
    <property type="component" value="Chromosome"/>
</dbReference>
<dbReference type="EMBL" id="AP012319">
    <property type="protein sequence ID" value="BAL90868.1"/>
    <property type="molecule type" value="Genomic_DNA"/>
</dbReference>
<feature type="transmembrane region" description="Helical" evidence="1">
    <location>
        <begin position="32"/>
        <end position="54"/>
    </location>
</feature>
<evidence type="ECO:0000313" key="3">
    <source>
        <dbReference type="Proteomes" id="UP000007882"/>
    </source>
</evidence>
<keyword evidence="3" id="KW-1185">Reference proteome</keyword>
<reference evidence="2 3" key="1">
    <citation type="submission" date="2012-02" db="EMBL/GenBank/DDBJ databases">
        <title>Complete genome sequence of Actinoplanes missouriensis 431 (= NBRC 102363).</title>
        <authorList>
            <person name="Ohnishi Y."/>
            <person name="Ishikawa J."/>
            <person name="Sekine M."/>
            <person name="Hosoyama A."/>
            <person name="Harada T."/>
            <person name="Narita H."/>
            <person name="Hata T."/>
            <person name="Konno Y."/>
            <person name="Tutikane K."/>
            <person name="Fujita N."/>
            <person name="Horinouchi S."/>
            <person name="Hayakawa M."/>
        </authorList>
    </citation>
    <scope>NUCLEOTIDE SEQUENCE [LARGE SCALE GENOMIC DNA]</scope>
    <source>
        <strain evidence="3">ATCC 14538 / DSM 43046 / CBS 188.64 / JCM 3121 / NBRC 102363 / NCIMB 12654 / NRRL B-3342 / UNCC 431</strain>
    </source>
</reference>
<proteinExistence type="predicted"/>
<dbReference type="AlphaFoldDB" id="I0HCY1"/>